<dbReference type="Proteomes" id="UP000292957">
    <property type="component" value="Unassembled WGS sequence"/>
</dbReference>
<sequence>MTTSISPKAMPAELWYPIIEMLPSVDQKTCLSVSKMFHDIALTYVFSHVSISLGLWRPFEHIDDEEVFTDDEKADLIRRADASYEVLRHIMRTPDFARKVKRVSVRAFSCAGVEMQLAIRFLADALEAIPELRGFFWHGSSPRMPLEVFKVLANSSHTTLRELGMPQELPEGAISLLSPIHDLTSLTVLDQDADEPSLIRDVLEANANTLRALRLAGETWDQCLPMPSFASLAELDIVCIQGHEELGELFAHCTHLRALSLVFTYAEDVLIPVLRAQPKALPDLDSFKIWSVDYSGDDLAVLARFLQKKKRLRRMDVMVRVDARWLAADTALLITPILEIMPKLRELQVVGLSVRVASLQKEHIQDLEAYLPDNLTALLIWVNISSSSVPANEWIELFNSRRSLRYLHLVPDFYDALKLKAAVLNDPPPNLELFGYGAQIRPIGRDPITGAVVVRPRWPYPKVHFRTADDYGNDDWEWLLRYHGNDEDEHFMDNADAFR</sequence>
<dbReference type="EMBL" id="ML143391">
    <property type="protein sequence ID" value="TBU33412.1"/>
    <property type="molecule type" value="Genomic_DNA"/>
</dbReference>
<dbReference type="SUPFAM" id="SSF52047">
    <property type="entry name" value="RNI-like"/>
    <property type="match status" value="1"/>
</dbReference>
<organism evidence="1">
    <name type="scientific">Dichomitus squalens</name>
    <dbReference type="NCBI Taxonomy" id="114155"/>
    <lineage>
        <taxon>Eukaryota</taxon>
        <taxon>Fungi</taxon>
        <taxon>Dikarya</taxon>
        <taxon>Basidiomycota</taxon>
        <taxon>Agaricomycotina</taxon>
        <taxon>Agaricomycetes</taxon>
        <taxon>Polyporales</taxon>
        <taxon>Polyporaceae</taxon>
        <taxon>Dichomitus</taxon>
    </lineage>
</organism>
<dbReference type="AlphaFoldDB" id="A0A4Q9N2H5"/>
<dbReference type="InterPro" id="IPR032675">
    <property type="entry name" value="LRR_dom_sf"/>
</dbReference>
<protein>
    <recommendedName>
        <fullName evidence="2">F-box domain-containing protein</fullName>
    </recommendedName>
</protein>
<evidence type="ECO:0000313" key="1">
    <source>
        <dbReference type="EMBL" id="TBU33412.1"/>
    </source>
</evidence>
<name>A0A4Q9N2H5_9APHY</name>
<proteinExistence type="predicted"/>
<gene>
    <name evidence="1" type="ORF">BD311DRAFT_684766</name>
</gene>
<evidence type="ECO:0008006" key="2">
    <source>
        <dbReference type="Google" id="ProtNLM"/>
    </source>
</evidence>
<dbReference type="OrthoDB" id="3238099at2759"/>
<dbReference type="Gene3D" id="3.80.10.10">
    <property type="entry name" value="Ribonuclease Inhibitor"/>
    <property type="match status" value="1"/>
</dbReference>
<reference evidence="1" key="1">
    <citation type="submission" date="2019-01" db="EMBL/GenBank/DDBJ databases">
        <title>Draft genome sequences of three monokaryotic isolates of the white-rot basidiomycete fungus Dichomitus squalens.</title>
        <authorList>
            <consortium name="DOE Joint Genome Institute"/>
            <person name="Lopez S.C."/>
            <person name="Andreopoulos B."/>
            <person name="Pangilinan J."/>
            <person name="Lipzen A."/>
            <person name="Riley R."/>
            <person name="Ahrendt S."/>
            <person name="Ng V."/>
            <person name="Barry K."/>
            <person name="Daum C."/>
            <person name="Grigoriev I.V."/>
            <person name="Hilden K.S."/>
            <person name="Makela M.R."/>
            <person name="de Vries R.P."/>
        </authorList>
    </citation>
    <scope>NUCLEOTIDE SEQUENCE [LARGE SCALE GENOMIC DNA]</scope>
    <source>
        <strain evidence="1">OM18370.1</strain>
    </source>
</reference>
<accession>A0A4Q9N2H5</accession>